<keyword evidence="1" id="KW-0963">Cytoplasm</keyword>
<evidence type="ECO:0000256" key="1">
    <source>
        <dbReference type="HAMAP-Rule" id="MF_02216"/>
    </source>
</evidence>
<dbReference type="PANTHER" id="PTHR38040:SF1">
    <property type="entry name" value="UBIQUINONE BIOSYNTHESIS ACCESSORY FACTOR UBIK"/>
    <property type="match status" value="1"/>
</dbReference>
<dbReference type="EMBL" id="JRYB01000001">
    <property type="protein sequence ID" value="OIJ44424.1"/>
    <property type="molecule type" value="Genomic_DNA"/>
</dbReference>
<dbReference type="Proteomes" id="UP000180246">
    <property type="component" value="Unassembled WGS sequence"/>
</dbReference>
<dbReference type="GO" id="GO:0005737">
    <property type="term" value="C:cytoplasm"/>
    <property type="evidence" value="ECO:0007669"/>
    <property type="project" value="UniProtKB-SubCell"/>
</dbReference>
<protein>
    <recommendedName>
        <fullName evidence="1">Ubiquinone biosynthesis accessory factor UbiK</fullName>
    </recommendedName>
</protein>
<feature type="region of interest" description="Disordered" evidence="2">
    <location>
        <begin position="79"/>
        <end position="130"/>
    </location>
</feature>
<reference evidence="3 4" key="1">
    <citation type="submission" date="2014-10" db="EMBL/GenBank/DDBJ databases">
        <authorList>
            <person name="Seo M.-J."/>
            <person name="Seok Y.J."/>
            <person name="Cha I.-T."/>
        </authorList>
    </citation>
    <scope>NUCLEOTIDE SEQUENCE [LARGE SCALE GENOMIC DNA]</scope>
    <source>
        <strain evidence="3 4">NEU</strain>
    </source>
</reference>
<name>A0A1S2NI72_9BURK</name>
<evidence type="ECO:0000256" key="2">
    <source>
        <dbReference type="SAM" id="MobiDB-lite"/>
    </source>
</evidence>
<organism evidence="3 4">
    <name type="scientific">Massilia timonae</name>
    <dbReference type="NCBI Taxonomy" id="47229"/>
    <lineage>
        <taxon>Bacteria</taxon>
        <taxon>Pseudomonadati</taxon>
        <taxon>Pseudomonadota</taxon>
        <taxon>Betaproteobacteria</taxon>
        <taxon>Burkholderiales</taxon>
        <taxon>Oxalobacteraceae</taxon>
        <taxon>Telluria group</taxon>
        <taxon>Massilia</taxon>
    </lineage>
</organism>
<dbReference type="InterPro" id="IPR007475">
    <property type="entry name" value="UbiK"/>
</dbReference>
<feature type="compositionally biased region" description="Low complexity" evidence="2">
    <location>
        <begin position="79"/>
        <end position="90"/>
    </location>
</feature>
<comment type="similarity">
    <text evidence="1">Belongs to the UbiK family.</text>
</comment>
<comment type="function">
    <text evidence="1">Required for efficient ubiquinone (coenzyme Q) biosynthesis. UbiK is probably an accessory factor of Ubi enzymes and facilitates ubiquinone biosynthesis by acting as an assembly factor, a targeting factor, or both.</text>
</comment>
<accession>A0A1S2NI72</accession>
<gene>
    <name evidence="1" type="primary">ubiK</name>
    <name evidence="3" type="ORF">LO55_727</name>
</gene>
<keyword evidence="1" id="KW-0831">Ubiquinone biosynthesis</keyword>
<dbReference type="GO" id="GO:0006744">
    <property type="term" value="P:ubiquinone biosynthetic process"/>
    <property type="evidence" value="ECO:0007669"/>
    <property type="project" value="UniProtKB-UniRule"/>
</dbReference>
<dbReference type="Pfam" id="PF04380">
    <property type="entry name" value="BMFP"/>
    <property type="match status" value="1"/>
</dbReference>
<comment type="subcellular location">
    <subcellularLocation>
        <location evidence="1">Cytoplasm</location>
    </subcellularLocation>
</comment>
<comment type="pathway">
    <text evidence="1">Cofactor biosynthesis; ubiquinone biosynthesis.</text>
</comment>
<dbReference type="AlphaFoldDB" id="A0A1S2NI72"/>
<evidence type="ECO:0000313" key="3">
    <source>
        <dbReference type="EMBL" id="OIJ44424.1"/>
    </source>
</evidence>
<comment type="caution">
    <text evidence="3">The sequence shown here is derived from an EMBL/GenBank/DDBJ whole genome shotgun (WGS) entry which is preliminary data.</text>
</comment>
<dbReference type="UniPathway" id="UPA00232"/>
<sequence length="130" mass="13759">MNNSNFFSDLQGKINQAFESGPAKDIERNVKAAMTSGFAKLDLVTREEFDIQAQVLAKTRAKLEALELRVIELEARLASGASTSASSTSTTPPPGAAPSATAPFPAQPEDPTIVLPPHLDKSGDTPINKP</sequence>
<proteinExistence type="inferred from homology"/>
<evidence type="ECO:0000313" key="4">
    <source>
        <dbReference type="Proteomes" id="UP000180246"/>
    </source>
</evidence>
<dbReference type="HAMAP" id="MF_02216">
    <property type="entry name" value="UbiK"/>
    <property type="match status" value="1"/>
</dbReference>
<dbReference type="PANTHER" id="PTHR38040">
    <property type="entry name" value="UBIQUINONE BIOSYNTHESIS ACCESSORY FACTOR UBIK"/>
    <property type="match status" value="1"/>
</dbReference>